<evidence type="ECO:0000256" key="5">
    <source>
        <dbReference type="PROSITE-ProRule" id="PRU00169"/>
    </source>
</evidence>
<comment type="caution">
    <text evidence="9">The sequence shown here is derived from an EMBL/GenBank/DDBJ whole genome shotgun (WGS) entry which is preliminary data.</text>
</comment>
<evidence type="ECO:0000259" key="8">
    <source>
        <dbReference type="PROSITE" id="PS50110"/>
    </source>
</evidence>
<evidence type="ECO:0000256" key="1">
    <source>
        <dbReference type="ARBA" id="ARBA00022553"/>
    </source>
</evidence>
<dbReference type="AlphaFoldDB" id="A0A7K1KYV2"/>
<dbReference type="InterPro" id="IPR011006">
    <property type="entry name" value="CheY-like_superfamily"/>
</dbReference>
<dbReference type="PROSITE" id="PS00622">
    <property type="entry name" value="HTH_LUXR_1"/>
    <property type="match status" value="1"/>
</dbReference>
<dbReference type="SUPFAM" id="SSF46894">
    <property type="entry name" value="C-terminal effector domain of the bipartite response regulators"/>
    <property type="match status" value="1"/>
</dbReference>
<organism evidence="9 10">
    <name type="scientific">Actinomadura litoris</name>
    <dbReference type="NCBI Taxonomy" id="2678616"/>
    <lineage>
        <taxon>Bacteria</taxon>
        <taxon>Bacillati</taxon>
        <taxon>Actinomycetota</taxon>
        <taxon>Actinomycetes</taxon>
        <taxon>Streptosporangiales</taxon>
        <taxon>Thermomonosporaceae</taxon>
        <taxon>Actinomadura</taxon>
    </lineage>
</organism>
<dbReference type="EMBL" id="WOFH01000003">
    <property type="protein sequence ID" value="MUN37145.1"/>
    <property type="molecule type" value="Genomic_DNA"/>
</dbReference>
<dbReference type="PROSITE" id="PS50110">
    <property type="entry name" value="RESPONSE_REGULATORY"/>
    <property type="match status" value="1"/>
</dbReference>
<keyword evidence="3" id="KW-0238">DNA-binding</keyword>
<keyword evidence="4" id="KW-0804">Transcription</keyword>
<dbReference type="PROSITE" id="PS50043">
    <property type="entry name" value="HTH_LUXR_2"/>
    <property type="match status" value="1"/>
</dbReference>
<evidence type="ECO:0000256" key="6">
    <source>
        <dbReference type="SAM" id="MobiDB-lite"/>
    </source>
</evidence>
<feature type="domain" description="Response regulatory" evidence="8">
    <location>
        <begin position="37"/>
        <end position="153"/>
    </location>
</feature>
<dbReference type="PANTHER" id="PTHR43214:SF24">
    <property type="entry name" value="TRANSCRIPTIONAL REGULATORY PROTEIN NARL-RELATED"/>
    <property type="match status" value="1"/>
</dbReference>
<evidence type="ECO:0000256" key="3">
    <source>
        <dbReference type="ARBA" id="ARBA00023125"/>
    </source>
</evidence>
<proteinExistence type="predicted"/>
<dbReference type="SMART" id="SM00421">
    <property type="entry name" value="HTH_LUXR"/>
    <property type="match status" value="1"/>
</dbReference>
<feature type="region of interest" description="Disordered" evidence="6">
    <location>
        <begin position="1"/>
        <end position="33"/>
    </location>
</feature>
<dbReference type="PANTHER" id="PTHR43214">
    <property type="entry name" value="TWO-COMPONENT RESPONSE REGULATOR"/>
    <property type="match status" value="1"/>
</dbReference>
<keyword evidence="2" id="KW-0805">Transcription regulation</keyword>
<dbReference type="InterPro" id="IPR001789">
    <property type="entry name" value="Sig_transdc_resp-reg_receiver"/>
</dbReference>
<dbReference type="InterPro" id="IPR000792">
    <property type="entry name" value="Tscrpt_reg_LuxR_C"/>
</dbReference>
<dbReference type="CDD" id="cd17535">
    <property type="entry name" value="REC_NarL-like"/>
    <property type="match status" value="1"/>
</dbReference>
<feature type="domain" description="HTH luxR-type" evidence="7">
    <location>
        <begin position="181"/>
        <end position="246"/>
    </location>
</feature>
<evidence type="ECO:0000256" key="4">
    <source>
        <dbReference type="ARBA" id="ARBA00023163"/>
    </source>
</evidence>
<dbReference type="GO" id="GO:0003677">
    <property type="term" value="F:DNA binding"/>
    <property type="evidence" value="ECO:0007669"/>
    <property type="project" value="UniProtKB-KW"/>
</dbReference>
<dbReference type="SMART" id="SM00448">
    <property type="entry name" value="REC"/>
    <property type="match status" value="1"/>
</dbReference>
<sequence>MGAGPDSCGGTTPRAPRNRPDSCGGTTPHAPRNRPVKLLVVDDEPMVCAHLRTILTAEDGLVVVGEAHDGAEAVESVLRLAPDVVLMDLRMPGVDGLTAIERIAALRRPPVVVALTTFDADSYVLRAMRAGAAGFLLKSTPPEDLVGLVRVAADGHTVMSPAATRRLLASADDRRRADRRRASLVDALTERETQVLTCLGEGLSNAQIARRLHLTEATVKGYVSRLLMKLDCANRTQAGLLAYESGLCDT</sequence>
<evidence type="ECO:0000259" key="7">
    <source>
        <dbReference type="PROSITE" id="PS50043"/>
    </source>
</evidence>
<feature type="modified residue" description="4-aspartylphosphate" evidence="5">
    <location>
        <position position="88"/>
    </location>
</feature>
<dbReference type="InterPro" id="IPR016032">
    <property type="entry name" value="Sig_transdc_resp-reg_C-effctor"/>
</dbReference>
<keyword evidence="10" id="KW-1185">Reference proteome</keyword>
<dbReference type="SUPFAM" id="SSF52172">
    <property type="entry name" value="CheY-like"/>
    <property type="match status" value="1"/>
</dbReference>
<protein>
    <submittedName>
        <fullName evidence="9">Response regulator</fullName>
    </submittedName>
</protein>
<dbReference type="PRINTS" id="PR00038">
    <property type="entry name" value="HTHLUXR"/>
</dbReference>
<dbReference type="GO" id="GO:0000160">
    <property type="term" value="P:phosphorelay signal transduction system"/>
    <property type="evidence" value="ECO:0007669"/>
    <property type="project" value="InterPro"/>
</dbReference>
<dbReference type="GO" id="GO:0006355">
    <property type="term" value="P:regulation of DNA-templated transcription"/>
    <property type="evidence" value="ECO:0007669"/>
    <property type="project" value="InterPro"/>
</dbReference>
<name>A0A7K1KYV2_9ACTN</name>
<dbReference type="Pfam" id="PF00072">
    <property type="entry name" value="Response_reg"/>
    <property type="match status" value="1"/>
</dbReference>
<dbReference type="Pfam" id="PF00196">
    <property type="entry name" value="GerE"/>
    <property type="match status" value="1"/>
</dbReference>
<dbReference type="CDD" id="cd06170">
    <property type="entry name" value="LuxR_C_like"/>
    <property type="match status" value="1"/>
</dbReference>
<dbReference type="InterPro" id="IPR039420">
    <property type="entry name" value="WalR-like"/>
</dbReference>
<evidence type="ECO:0000256" key="2">
    <source>
        <dbReference type="ARBA" id="ARBA00023015"/>
    </source>
</evidence>
<dbReference type="InterPro" id="IPR058245">
    <property type="entry name" value="NreC/VraR/RcsB-like_REC"/>
</dbReference>
<dbReference type="Proteomes" id="UP000432015">
    <property type="component" value="Unassembled WGS sequence"/>
</dbReference>
<accession>A0A7K1KYV2</accession>
<keyword evidence="1 5" id="KW-0597">Phosphoprotein</keyword>
<gene>
    <name evidence="9" type="ORF">GNZ18_11105</name>
</gene>
<reference evidence="9 10" key="1">
    <citation type="submission" date="2019-11" db="EMBL/GenBank/DDBJ databases">
        <authorList>
            <person name="Cao P."/>
        </authorList>
    </citation>
    <scope>NUCLEOTIDE SEQUENCE [LARGE SCALE GENOMIC DNA]</scope>
    <source>
        <strain evidence="9 10">NEAU-AAG5</strain>
    </source>
</reference>
<dbReference type="Gene3D" id="3.40.50.2300">
    <property type="match status" value="1"/>
</dbReference>
<evidence type="ECO:0000313" key="10">
    <source>
        <dbReference type="Proteomes" id="UP000432015"/>
    </source>
</evidence>
<evidence type="ECO:0000313" key="9">
    <source>
        <dbReference type="EMBL" id="MUN37145.1"/>
    </source>
</evidence>